<dbReference type="AlphaFoldDB" id="A0A0C2YUA0"/>
<dbReference type="OrthoDB" id="7862146at2"/>
<keyword evidence="1" id="KW-0812">Transmembrane</keyword>
<evidence type="ECO:0000256" key="1">
    <source>
        <dbReference type="SAM" id="Phobius"/>
    </source>
</evidence>
<gene>
    <name evidence="2" type="ORF">CCC_02143</name>
</gene>
<organism evidence="2 3">
    <name type="scientific">Paramagnetospirillum magnetotacticum MS-1</name>
    <dbReference type="NCBI Taxonomy" id="272627"/>
    <lineage>
        <taxon>Bacteria</taxon>
        <taxon>Pseudomonadati</taxon>
        <taxon>Pseudomonadota</taxon>
        <taxon>Alphaproteobacteria</taxon>
        <taxon>Rhodospirillales</taxon>
        <taxon>Magnetospirillaceae</taxon>
        <taxon>Paramagnetospirillum</taxon>
    </lineage>
</organism>
<evidence type="ECO:0000313" key="3">
    <source>
        <dbReference type="Proteomes" id="UP000031971"/>
    </source>
</evidence>
<keyword evidence="3" id="KW-1185">Reference proteome</keyword>
<name>A0A0C2YUA0_PARME</name>
<dbReference type="RefSeq" id="WP_009867879.1">
    <property type="nucleotide sequence ID" value="NZ_JXSL01000027.1"/>
</dbReference>
<protein>
    <submittedName>
        <fullName evidence="2">Uncharacterized protein</fullName>
    </submittedName>
</protein>
<sequence>MIKPRYIAGQAVAYTAFAVMIAYFASNPVYRLHPPESALLKLSLTHAGQKMGECKDRSAEELAKLPPNMRAKQSCGRERNAVTLEMDIDGEKVYAHTAKPAGLSGDGRSRFYDSREIKAGRHVIAARMRDGNDPKVFDQVAEVTVELAPRQVFVVDFDEENGRFEFK</sequence>
<reference evidence="2 3" key="1">
    <citation type="submission" date="2015-01" db="EMBL/GenBank/DDBJ databases">
        <title>Genome Sequence of Magnetospirillum magnetotacticum Strain MS-1.</title>
        <authorList>
            <person name="Marinov G.K."/>
            <person name="Smalley M.D."/>
            <person name="DeSalvo G."/>
        </authorList>
    </citation>
    <scope>NUCLEOTIDE SEQUENCE [LARGE SCALE GENOMIC DNA]</scope>
    <source>
        <strain evidence="2 3">MS-1</strain>
    </source>
</reference>
<proteinExistence type="predicted"/>
<dbReference type="Proteomes" id="UP000031971">
    <property type="component" value="Unassembled WGS sequence"/>
</dbReference>
<keyword evidence="1" id="KW-1133">Transmembrane helix</keyword>
<comment type="caution">
    <text evidence="2">The sequence shown here is derived from an EMBL/GenBank/DDBJ whole genome shotgun (WGS) entry which is preliminary data.</text>
</comment>
<evidence type="ECO:0000313" key="2">
    <source>
        <dbReference type="EMBL" id="KIL98693.1"/>
    </source>
</evidence>
<dbReference type="STRING" id="272627.CCC_02143"/>
<accession>A0A0C2YUA0</accession>
<keyword evidence="1" id="KW-0472">Membrane</keyword>
<dbReference type="EMBL" id="JXSL01000027">
    <property type="protein sequence ID" value="KIL98693.1"/>
    <property type="molecule type" value="Genomic_DNA"/>
</dbReference>
<feature type="transmembrane region" description="Helical" evidence="1">
    <location>
        <begin position="6"/>
        <end position="25"/>
    </location>
</feature>